<dbReference type="CDD" id="cd12215">
    <property type="entry name" value="ChiC_BD"/>
    <property type="match status" value="1"/>
</dbReference>
<dbReference type="AlphaFoldDB" id="A0A379S9G8"/>
<sequence>MSAKTTLQFTLFVRDEQGEPSSQQRFVLTVVPAASEIQPEPADEEDVTPEEDNVTPSEDDTPADENTPNPLWDKDTVYGASWGTFEIVSWKGHNYQVKWWSQGDQPDLNCGAGGAWTDLGAY</sequence>
<evidence type="ECO:0000313" key="3">
    <source>
        <dbReference type="Proteomes" id="UP000254124"/>
    </source>
</evidence>
<evidence type="ECO:0000256" key="1">
    <source>
        <dbReference type="SAM" id="MobiDB-lite"/>
    </source>
</evidence>
<dbReference type="Proteomes" id="UP000254124">
    <property type="component" value="Unassembled WGS sequence"/>
</dbReference>
<proteinExistence type="predicted"/>
<dbReference type="GO" id="GO:0004553">
    <property type="term" value="F:hydrolase activity, hydrolyzing O-glycosyl compounds"/>
    <property type="evidence" value="ECO:0007669"/>
    <property type="project" value="InterPro"/>
</dbReference>
<dbReference type="SUPFAM" id="SSF51055">
    <property type="entry name" value="Carbohydrate binding domain"/>
    <property type="match status" value="1"/>
</dbReference>
<protein>
    <submittedName>
        <fullName evidence="2">Exochitinase</fullName>
    </submittedName>
</protein>
<dbReference type="GO" id="GO:0005975">
    <property type="term" value="P:carbohydrate metabolic process"/>
    <property type="evidence" value="ECO:0007669"/>
    <property type="project" value="InterPro"/>
</dbReference>
<feature type="compositionally biased region" description="Acidic residues" evidence="1">
    <location>
        <begin position="41"/>
        <end position="63"/>
    </location>
</feature>
<gene>
    <name evidence="2" type="ORF">NCTC7295_04664</name>
</gene>
<dbReference type="Gene3D" id="2.10.10.20">
    <property type="entry name" value="Carbohydrate-binding module superfamily 5/12"/>
    <property type="match status" value="1"/>
</dbReference>
<dbReference type="InterPro" id="IPR036573">
    <property type="entry name" value="CBM_sf_5/12"/>
</dbReference>
<name>A0A379S9G8_SALER</name>
<dbReference type="GO" id="GO:0005576">
    <property type="term" value="C:extracellular region"/>
    <property type="evidence" value="ECO:0007669"/>
    <property type="project" value="InterPro"/>
</dbReference>
<evidence type="ECO:0000313" key="2">
    <source>
        <dbReference type="EMBL" id="SUG16932.1"/>
    </source>
</evidence>
<reference evidence="2 3" key="1">
    <citation type="submission" date="2018-06" db="EMBL/GenBank/DDBJ databases">
        <authorList>
            <consortium name="Pathogen Informatics"/>
            <person name="Doyle S."/>
        </authorList>
    </citation>
    <scope>NUCLEOTIDE SEQUENCE [LARGE SCALE GENOMIC DNA]</scope>
    <source>
        <strain evidence="2 3">NCTC7295</strain>
    </source>
</reference>
<accession>A0A379S9G8</accession>
<dbReference type="GO" id="GO:0030246">
    <property type="term" value="F:carbohydrate binding"/>
    <property type="evidence" value="ECO:0007669"/>
    <property type="project" value="InterPro"/>
</dbReference>
<dbReference type="EMBL" id="UGWZ01000001">
    <property type="protein sequence ID" value="SUG16932.1"/>
    <property type="molecule type" value="Genomic_DNA"/>
</dbReference>
<organism evidence="2 3">
    <name type="scientific">Salmonella enterica subsp. arizonae</name>
    <dbReference type="NCBI Taxonomy" id="59203"/>
    <lineage>
        <taxon>Bacteria</taxon>
        <taxon>Pseudomonadati</taxon>
        <taxon>Pseudomonadota</taxon>
        <taxon>Gammaproteobacteria</taxon>
        <taxon>Enterobacterales</taxon>
        <taxon>Enterobacteriaceae</taxon>
        <taxon>Salmonella</taxon>
    </lineage>
</organism>
<feature type="region of interest" description="Disordered" evidence="1">
    <location>
        <begin position="33"/>
        <end position="74"/>
    </location>
</feature>